<gene>
    <name evidence="3" type="ORF">QMA01_17845</name>
</gene>
<dbReference type="PANTHER" id="PTHR30349">
    <property type="entry name" value="PHAGE INTEGRASE-RELATED"/>
    <property type="match status" value="1"/>
</dbReference>
<dbReference type="SUPFAM" id="SSF56349">
    <property type="entry name" value="DNA breaking-rejoining enzymes"/>
    <property type="match status" value="1"/>
</dbReference>
<dbReference type="InterPro" id="IPR011010">
    <property type="entry name" value="DNA_brk_join_enz"/>
</dbReference>
<dbReference type="EMBL" id="JASDCQ010000011">
    <property type="protein sequence ID" value="MDN3429162.1"/>
    <property type="molecule type" value="Genomic_DNA"/>
</dbReference>
<dbReference type="PANTHER" id="PTHR30349:SF82">
    <property type="entry name" value="INTEGRASE_RECOMBINASE YOEC-RELATED"/>
    <property type="match status" value="1"/>
</dbReference>
<dbReference type="Pfam" id="PF00589">
    <property type="entry name" value="Phage_integrase"/>
    <property type="match status" value="1"/>
</dbReference>
<sequence length="182" mass="21116">MEFVEPIYDQKDIPRMRKVIKKQVNGERNLLLFELGLATALRPSDLLDLRVEDVKTGIIRGRTNKKNKSFDFRLNDRVFGLVKSFIETMDDNELLFPMHRTTAYRFLKKAAIDCGLEENIGAHSLRKTKAYHLYTDPTPGSESKNNINLIMDLLQHDEAGSTMRYIGYRKEKLNEMLLAHDL</sequence>
<dbReference type="InterPro" id="IPR002104">
    <property type="entry name" value="Integrase_catalytic"/>
</dbReference>
<evidence type="ECO:0000313" key="4">
    <source>
        <dbReference type="Proteomes" id="UP001225873"/>
    </source>
</evidence>
<organism evidence="3 4">
    <name type="scientific">Planococcus notacanthi</name>
    <dbReference type="NCBI Taxonomy" id="3035188"/>
    <lineage>
        <taxon>Bacteria</taxon>
        <taxon>Bacillati</taxon>
        <taxon>Bacillota</taxon>
        <taxon>Bacilli</taxon>
        <taxon>Bacillales</taxon>
        <taxon>Caryophanaceae</taxon>
        <taxon>Planococcus</taxon>
    </lineage>
</organism>
<evidence type="ECO:0000256" key="1">
    <source>
        <dbReference type="ARBA" id="ARBA00023172"/>
    </source>
</evidence>
<dbReference type="InterPro" id="IPR050090">
    <property type="entry name" value="Tyrosine_recombinase_XerCD"/>
</dbReference>
<dbReference type="Proteomes" id="UP001225873">
    <property type="component" value="Unassembled WGS sequence"/>
</dbReference>
<comment type="caution">
    <text evidence="3">The sequence shown here is derived from an EMBL/GenBank/DDBJ whole genome shotgun (WGS) entry which is preliminary data.</text>
</comment>
<dbReference type="RefSeq" id="WP_290215585.1">
    <property type="nucleotide sequence ID" value="NZ_JASDCQ010000011.1"/>
</dbReference>
<evidence type="ECO:0000259" key="2">
    <source>
        <dbReference type="PROSITE" id="PS51898"/>
    </source>
</evidence>
<reference evidence="3 4" key="1">
    <citation type="submission" date="2023-03" db="EMBL/GenBank/DDBJ databases">
        <authorList>
            <person name="Uniacke-Lowe S."/>
            <person name="Ross P."/>
            <person name="Hill C."/>
        </authorList>
    </citation>
    <scope>NUCLEOTIDE SEQUENCE [LARGE SCALE GENOMIC DNA]</scope>
    <source>
        <strain evidence="3 4">APC 4016</strain>
    </source>
</reference>
<dbReference type="Gene3D" id="1.10.443.10">
    <property type="entry name" value="Intergrase catalytic core"/>
    <property type="match status" value="1"/>
</dbReference>
<keyword evidence="4" id="KW-1185">Reference proteome</keyword>
<dbReference type="InterPro" id="IPR013762">
    <property type="entry name" value="Integrase-like_cat_sf"/>
</dbReference>
<protein>
    <submittedName>
        <fullName evidence="3">Tyrosine-type recombinase/integrase</fullName>
    </submittedName>
</protein>
<proteinExistence type="predicted"/>
<feature type="domain" description="Tyr recombinase" evidence="2">
    <location>
        <begin position="2"/>
        <end position="178"/>
    </location>
</feature>
<evidence type="ECO:0000313" key="3">
    <source>
        <dbReference type="EMBL" id="MDN3429162.1"/>
    </source>
</evidence>
<dbReference type="PROSITE" id="PS51898">
    <property type="entry name" value="TYR_RECOMBINASE"/>
    <property type="match status" value="1"/>
</dbReference>
<accession>A0ABT7ZQQ5</accession>
<keyword evidence="1" id="KW-0233">DNA recombination</keyword>
<name>A0ABT7ZQQ5_9BACL</name>